<keyword evidence="3" id="KW-0238">DNA-binding</keyword>
<protein>
    <recommendedName>
        <fullName evidence="5">HTH psq-type domain-containing protein</fullName>
    </recommendedName>
</protein>
<dbReference type="Proteomes" id="UP000789390">
    <property type="component" value="Unassembled WGS sequence"/>
</dbReference>
<dbReference type="GO" id="GO:0003677">
    <property type="term" value="F:DNA binding"/>
    <property type="evidence" value="ECO:0007669"/>
    <property type="project" value="UniProtKB-UniRule"/>
</dbReference>
<comment type="caution">
    <text evidence="6">The sequence shown here is derived from an EMBL/GenBank/DDBJ whole genome shotgun (WGS) entry which is preliminary data.</text>
</comment>
<proteinExistence type="predicted"/>
<comment type="subcellular location">
    <subcellularLocation>
        <location evidence="1 3">Nucleus</location>
    </subcellularLocation>
</comment>
<dbReference type="InterPro" id="IPR007889">
    <property type="entry name" value="HTH_Psq"/>
</dbReference>
<dbReference type="Pfam" id="PF05225">
    <property type="entry name" value="HTH_psq"/>
    <property type="match status" value="1"/>
</dbReference>
<accession>A0A8J2W3T9</accession>
<evidence type="ECO:0000256" key="3">
    <source>
        <dbReference type="PROSITE-ProRule" id="PRU00320"/>
    </source>
</evidence>
<dbReference type="GO" id="GO:0005634">
    <property type="term" value="C:nucleus"/>
    <property type="evidence" value="ECO:0007669"/>
    <property type="project" value="UniProtKB-SubCell"/>
</dbReference>
<evidence type="ECO:0000313" key="6">
    <source>
        <dbReference type="EMBL" id="CAH0104113.1"/>
    </source>
</evidence>
<feature type="DNA-binding region" description="H-T-H motif" evidence="3">
    <location>
        <begin position="71"/>
        <end position="91"/>
    </location>
</feature>
<dbReference type="PROSITE" id="PS50960">
    <property type="entry name" value="HTH_PSQ"/>
    <property type="match status" value="1"/>
</dbReference>
<dbReference type="GO" id="GO:0006357">
    <property type="term" value="P:regulation of transcription by RNA polymerase II"/>
    <property type="evidence" value="ECO:0007669"/>
    <property type="project" value="TreeGrafter"/>
</dbReference>
<reference evidence="6" key="1">
    <citation type="submission" date="2021-11" db="EMBL/GenBank/DDBJ databases">
        <authorList>
            <person name="Schell T."/>
        </authorList>
    </citation>
    <scope>NUCLEOTIDE SEQUENCE</scope>
    <source>
        <strain evidence="6">M5</strain>
    </source>
</reference>
<feature type="region of interest" description="Disordered" evidence="4">
    <location>
        <begin position="266"/>
        <end position="291"/>
    </location>
</feature>
<evidence type="ECO:0000256" key="1">
    <source>
        <dbReference type="ARBA" id="ARBA00004123"/>
    </source>
</evidence>
<feature type="region of interest" description="Disordered" evidence="4">
    <location>
        <begin position="99"/>
        <end position="121"/>
    </location>
</feature>
<name>A0A8J2W3T9_9CRUS</name>
<sequence length="454" mass="47891">MHMLSGSSDQHSKRAENTYQYQLQALWQKAWATGQGVMQNLRFRERGPFKTWRPETMAEAIMAVLREGLSLSQAARKFDIPYPTFVLYANRVNNMLGPSADGGPELRPKGRGRPQRILTGSWPEDHVHGVIRAVVFRDPSSLPRHIDREDASKLTANRSSGSSMSRLLTVHPAHQQSIQGELGGGSGSGMRGLIHTAMNNGNSHNYNHEFALPSSSNTTGTFTHGGSLLSGGSAYPSMRSTAGPSSAINNAANGLMADLMAANGSAGHTNGSNNNNNNNMQGGSGSSSGCLSGSSLTSSSLFNALQQEVAEETRLAALNAMTQRLMTSLEGTSRFHHAGNGRCLTSGRDPGDNFGLGVSCNQQRGAGGIQNPAAAAAAAAAALEAAAWFGPSSSFTGQLPIVDLAADDVTVAEDDEGDDEDDDAVQHLASFSAHHNPAVTNPVPPKQQEQLFGE</sequence>
<dbReference type="SUPFAM" id="SSF46689">
    <property type="entry name" value="Homeodomain-like"/>
    <property type="match status" value="1"/>
</dbReference>
<feature type="region of interest" description="Disordered" evidence="4">
    <location>
        <begin position="433"/>
        <end position="454"/>
    </location>
</feature>
<dbReference type="PANTHER" id="PTHR23110">
    <property type="entry name" value="BTB DOMAIN TRANSCRIPTION FACTOR"/>
    <property type="match status" value="1"/>
</dbReference>
<evidence type="ECO:0000256" key="2">
    <source>
        <dbReference type="ARBA" id="ARBA00023242"/>
    </source>
</evidence>
<keyword evidence="7" id="KW-1185">Reference proteome</keyword>
<evidence type="ECO:0000259" key="5">
    <source>
        <dbReference type="PROSITE" id="PS50960"/>
    </source>
</evidence>
<organism evidence="6 7">
    <name type="scientific">Daphnia galeata</name>
    <dbReference type="NCBI Taxonomy" id="27404"/>
    <lineage>
        <taxon>Eukaryota</taxon>
        <taxon>Metazoa</taxon>
        <taxon>Ecdysozoa</taxon>
        <taxon>Arthropoda</taxon>
        <taxon>Crustacea</taxon>
        <taxon>Branchiopoda</taxon>
        <taxon>Diplostraca</taxon>
        <taxon>Cladocera</taxon>
        <taxon>Anomopoda</taxon>
        <taxon>Daphniidae</taxon>
        <taxon>Daphnia</taxon>
    </lineage>
</organism>
<gene>
    <name evidence="6" type="ORF">DGAL_LOCUS6827</name>
</gene>
<evidence type="ECO:0000313" key="7">
    <source>
        <dbReference type="Proteomes" id="UP000789390"/>
    </source>
</evidence>
<dbReference type="EMBL" id="CAKKLH010000124">
    <property type="protein sequence ID" value="CAH0104113.1"/>
    <property type="molecule type" value="Genomic_DNA"/>
</dbReference>
<dbReference type="AlphaFoldDB" id="A0A8J2W3T9"/>
<dbReference type="InterPro" id="IPR051095">
    <property type="entry name" value="Dros_DevTransReg"/>
</dbReference>
<evidence type="ECO:0000256" key="4">
    <source>
        <dbReference type="SAM" id="MobiDB-lite"/>
    </source>
</evidence>
<dbReference type="PANTHER" id="PTHR23110:SF109">
    <property type="entry name" value="FI07618P-RELATED"/>
    <property type="match status" value="1"/>
</dbReference>
<dbReference type="InterPro" id="IPR009057">
    <property type="entry name" value="Homeodomain-like_sf"/>
</dbReference>
<feature type="domain" description="HTH psq-type" evidence="5">
    <location>
        <begin position="43"/>
        <end position="95"/>
    </location>
</feature>
<keyword evidence="2 3" id="KW-0539">Nucleus</keyword>
<dbReference type="OrthoDB" id="6611570at2759"/>